<proteinExistence type="predicted"/>
<dbReference type="AlphaFoldDB" id="A0A0D3ASZ8"/>
<reference evidence="2 3" key="1">
    <citation type="journal article" date="2014" name="Genome Biol.">
        <title>Transcriptome and methylome profiling reveals relics of genome dominance in the mesopolyploid Brassica oleracea.</title>
        <authorList>
            <person name="Parkin I.A."/>
            <person name="Koh C."/>
            <person name="Tang H."/>
            <person name="Robinson S.J."/>
            <person name="Kagale S."/>
            <person name="Clarke W.E."/>
            <person name="Town C.D."/>
            <person name="Nixon J."/>
            <person name="Krishnakumar V."/>
            <person name="Bidwell S.L."/>
            <person name="Denoeud F."/>
            <person name="Belcram H."/>
            <person name="Links M.G."/>
            <person name="Just J."/>
            <person name="Clarke C."/>
            <person name="Bender T."/>
            <person name="Huebert T."/>
            <person name="Mason A.S."/>
            <person name="Pires J.C."/>
            <person name="Barker G."/>
            <person name="Moore J."/>
            <person name="Walley P.G."/>
            <person name="Manoli S."/>
            <person name="Batley J."/>
            <person name="Edwards D."/>
            <person name="Nelson M.N."/>
            <person name="Wang X."/>
            <person name="Paterson A.H."/>
            <person name="King G."/>
            <person name="Bancroft I."/>
            <person name="Chalhoub B."/>
            <person name="Sharpe A.G."/>
        </authorList>
    </citation>
    <scope>NUCLEOTIDE SEQUENCE</scope>
    <source>
        <strain evidence="2 3">cv. TO1000</strain>
    </source>
</reference>
<feature type="region of interest" description="Disordered" evidence="1">
    <location>
        <begin position="151"/>
        <end position="172"/>
    </location>
</feature>
<evidence type="ECO:0000313" key="3">
    <source>
        <dbReference type="Proteomes" id="UP000032141"/>
    </source>
</evidence>
<keyword evidence="3" id="KW-1185">Reference proteome</keyword>
<sequence length="176" mass="19286">MANISTILADLKSGRCSSMVEVRLLRFWEARKIKRGGHLMVVGMLILDSKARSCPQHRCEPSSHLPVTLEGADMVGKTYTLHVRISSYNFTANHQTFTISRILNEPARLPLHDFVTQDGFDDNDADMPGSVSMPTKVDIDDVDYEEVPTAVTTSTGVNNSKSLTAGTSKVSKDCVA</sequence>
<dbReference type="EnsemblPlants" id="Bo2g108660.1">
    <property type="protein sequence ID" value="Bo2g108660.1"/>
    <property type="gene ID" value="Bo2g108660"/>
</dbReference>
<name>A0A0D3ASZ8_BRAOL</name>
<evidence type="ECO:0000313" key="2">
    <source>
        <dbReference type="EnsemblPlants" id="Bo2g108660.1"/>
    </source>
</evidence>
<dbReference type="Gramene" id="Bo2g108660.1">
    <property type="protein sequence ID" value="Bo2g108660.1"/>
    <property type="gene ID" value="Bo2g108660"/>
</dbReference>
<protein>
    <submittedName>
        <fullName evidence="2">Uncharacterized protein</fullName>
    </submittedName>
</protein>
<feature type="compositionally biased region" description="Polar residues" evidence="1">
    <location>
        <begin position="151"/>
        <end position="169"/>
    </location>
</feature>
<accession>A0A0D3ASZ8</accession>
<organism evidence="2 3">
    <name type="scientific">Brassica oleracea var. oleracea</name>
    <dbReference type="NCBI Taxonomy" id="109376"/>
    <lineage>
        <taxon>Eukaryota</taxon>
        <taxon>Viridiplantae</taxon>
        <taxon>Streptophyta</taxon>
        <taxon>Embryophyta</taxon>
        <taxon>Tracheophyta</taxon>
        <taxon>Spermatophyta</taxon>
        <taxon>Magnoliopsida</taxon>
        <taxon>eudicotyledons</taxon>
        <taxon>Gunneridae</taxon>
        <taxon>Pentapetalae</taxon>
        <taxon>rosids</taxon>
        <taxon>malvids</taxon>
        <taxon>Brassicales</taxon>
        <taxon>Brassicaceae</taxon>
        <taxon>Brassiceae</taxon>
        <taxon>Brassica</taxon>
    </lineage>
</organism>
<reference evidence="2" key="2">
    <citation type="submission" date="2015-03" db="UniProtKB">
        <authorList>
            <consortium name="EnsemblPlants"/>
        </authorList>
    </citation>
    <scope>IDENTIFICATION</scope>
</reference>
<evidence type="ECO:0000256" key="1">
    <source>
        <dbReference type="SAM" id="MobiDB-lite"/>
    </source>
</evidence>
<dbReference type="HOGENOM" id="CLU_1689162_0_0_1"/>
<dbReference type="Proteomes" id="UP000032141">
    <property type="component" value="Chromosome C2"/>
</dbReference>
<dbReference type="OMA" id="QHRCEPS"/>